<dbReference type="EMBL" id="JAFEUF010000287">
    <property type="protein sequence ID" value="MBM7058223.1"/>
    <property type="molecule type" value="Genomic_DNA"/>
</dbReference>
<protein>
    <submittedName>
        <fullName evidence="1">Uncharacterized protein</fullName>
    </submittedName>
</protein>
<evidence type="ECO:0000313" key="2">
    <source>
        <dbReference type="Proteomes" id="UP000712045"/>
    </source>
</evidence>
<accession>A0ABS2I7S6</accession>
<reference evidence="1 2" key="1">
    <citation type="submission" date="2021-02" db="EMBL/GenBank/DDBJ databases">
        <title>Genome Streptomyces sp. RHZ10.</title>
        <authorList>
            <person name="Besaury L."/>
        </authorList>
    </citation>
    <scope>NUCLEOTIDE SEQUENCE [LARGE SCALE GENOMIC DNA]</scope>
    <source>
        <strain evidence="1 2">RHZ10</strain>
    </source>
</reference>
<sequence length="146" mass="16537">MPANRRRQSPEQVRDWIVQGVERLGLEEIGRRAAFRRGYRLLEMSGLVTAQIAQRHEQRFPVARRLAVADQQSGNNVLWFGMSEQTRRRNGEAAVDGDCPCRGTRQIRAVYGEGQDQLAMLCPVHAQASIRAQREGNWQELPGGRA</sequence>
<keyword evidence="2" id="KW-1185">Reference proteome</keyword>
<name>A0ABS2I7S6_9ACTN</name>
<organism evidence="1 2">
    <name type="scientific">Streptomyces durocortorensis</name>
    <dbReference type="NCBI Taxonomy" id="2811104"/>
    <lineage>
        <taxon>Bacteria</taxon>
        <taxon>Bacillati</taxon>
        <taxon>Actinomycetota</taxon>
        <taxon>Actinomycetes</taxon>
        <taxon>Kitasatosporales</taxon>
        <taxon>Streptomycetaceae</taxon>
        <taxon>Streptomyces</taxon>
    </lineage>
</organism>
<proteinExistence type="predicted"/>
<dbReference type="RefSeq" id="WP_205086328.1">
    <property type="nucleotide sequence ID" value="NZ_JAFEUF010000287.1"/>
</dbReference>
<evidence type="ECO:0000313" key="1">
    <source>
        <dbReference type="EMBL" id="MBM7058223.1"/>
    </source>
</evidence>
<dbReference type="Proteomes" id="UP000712045">
    <property type="component" value="Unassembled WGS sequence"/>
</dbReference>
<gene>
    <name evidence="1" type="ORF">JS521_31475</name>
</gene>
<comment type="caution">
    <text evidence="1">The sequence shown here is derived from an EMBL/GenBank/DDBJ whole genome shotgun (WGS) entry which is preliminary data.</text>
</comment>